<sequence>MNIHNQPYTHTYTPYIIICNMEQSYHVLHSDKLPYFETVFRGKEDVLIEKEMEGFKQAVESENKNELMLNVFESLTSTKESLFRVIEGLEGEKDEYFVKEMVSVESELKLVEESRVLILEEARLISKLAIEVETKVDKYKELRRKEKRELENSLISLTEENRDINNLFRVALLEKEGLEKRIKGHDHKRIPLLQFAELGLQKVGFGFMRGSANSNSNEQSTDTTSEANISDSSSECELEVISLASTVERIMKNLRLEITQLRRSLEESRSDTERLQCLTEKQTKEIEDNKLYIKELEDRERIMAQNIEEFLIEIKEAEEEIARWKEACELEVKAGKKEVEERDKMMATLKQELQKTKGALDISNGKLKLKEELAMTAIAAQEAAERSLQLADSRGVELRRHIEELTRQLEEAEKRERNNSHKVRRICWPWQVFRLSSSNIADSRIGNTKRMLPEMQSFLH</sequence>
<dbReference type="GeneID" id="101492195"/>
<keyword evidence="1" id="KW-0175">Coiled coil</keyword>
<keyword evidence="3" id="KW-1185">Reference proteome</keyword>
<dbReference type="PANTHER" id="PTHR34937">
    <property type="entry name" value="OS08G0559800 PROTEIN"/>
    <property type="match status" value="1"/>
</dbReference>
<feature type="coiled-coil region" evidence="1">
    <location>
        <begin position="125"/>
        <end position="167"/>
    </location>
</feature>
<dbReference type="AlphaFoldDB" id="A0A1S2XYL3"/>
<dbReference type="Proteomes" id="UP000087171">
    <property type="component" value="Chromosome Ca4"/>
</dbReference>
<evidence type="ECO:0000313" key="3">
    <source>
        <dbReference type="Proteomes" id="UP000087171"/>
    </source>
</evidence>
<dbReference type="OrthoDB" id="1925974at2759"/>
<proteinExistence type="predicted"/>
<gene>
    <name evidence="4" type="primary">LOC101492195</name>
</gene>
<name>A0A1S2XYL3_CICAR</name>
<protein>
    <submittedName>
        <fullName evidence="4">Uncharacterized protein At3g49055</fullName>
    </submittedName>
</protein>
<dbReference type="KEGG" id="cam:101492195"/>
<dbReference type="PaxDb" id="3827-XP_004496551.1"/>
<dbReference type="RefSeq" id="XP_004496551.1">
    <property type="nucleotide sequence ID" value="XM_004496494.3"/>
</dbReference>
<dbReference type="eggNOG" id="ENOG502QUP5">
    <property type="taxonomic scope" value="Eukaryota"/>
</dbReference>
<feature type="region of interest" description="Disordered" evidence="2">
    <location>
        <begin position="211"/>
        <end position="231"/>
    </location>
</feature>
<dbReference type="InterPro" id="IPR040300">
    <property type="entry name" value="At3g49055-like"/>
</dbReference>
<feature type="coiled-coil region" evidence="1">
    <location>
        <begin position="395"/>
        <end position="422"/>
    </location>
</feature>
<evidence type="ECO:0000256" key="2">
    <source>
        <dbReference type="SAM" id="MobiDB-lite"/>
    </source>
</evidence>
<dbReference type="PANTHER" id="PTHR34937:SF2">
    <property type="entry name" value="OS08G0559800 PROTEIN"/>
    <property type="match status" value="1"/>
</dbReference>
<evidence type="ECO:0000256" key="1">
    <source>
        <dbReference type="SAM" id="Coils"/>
    </source>
</evidence>
<dbReference type="STRING" id="3827.A0A1S2XYL3"/>
<feature type="coiled-coil region" evidence="1">
    <location>
        <begin position="244"/>
        <end position="334"/>
    </location>
</feature>
<reference evidence="4" key="2">
    <citation type="submission" date="2025-08" db="UniProtKB">
        <authorList>
            <consortium name="RefSeq"/>
        </authorList>
    </citation>
    <scope>IDENTIFICATION</scope>
    <source>
        <tissue evidence="4">Etiolated seedlings</tissue>
    </source>
</reference>
<organism evidence="3 4">
    <name type="scientific">Cicer arietinum</name>
    <name type="common">Chickpea</name>
    <name type="synonym">Garbanzo</name>
    <dbReference type="NCBI Taxonomy" id="3827"/>
    <lineage>
        <taxon>Eukaryota</taxon>
        <taxon>Viridiplantae</taxon>
        <taxon>Streptophyta</taxon>
        <taxon>Embryophyta</taxon>
        <taxon>Tracheophyta</taxon>
        <taxon>Spermatophyta</taxon>
        <taxon>Magnoliopsida</taxon>
        <taxon>eudicotyledons</taxon>
        <taxon>Gunneridae</taxon>
        <taxon>Pentapetalae</taxon>
        <taxon>rosids</taxon>
        <taxon>fabids</taxon>
        <taxon>Fabales</taxon>
        <taxon>Fabaceae</taxon>
        <taxon>Papilionoideae</taxon>
        <taxon>50 kb inversion clade</taxon>
        <taxon>NPAAA clade</taxon>
        <taxon>Hologalegina</taxon>
        <taxon>IRL clade</taxon>
        <taxon>Cicereae</taxon>
        <taxon>Cicer</taxon>
    </lineage>
</organism>
<accession>A0A1S2XYL3</accession>
<reference evidence="3" key="1">
    <citation type="journal article" date="2013" name="Nat. Biotechnol.">
        <title>Draft genome sequence of chickpea (Cicer arietinum) provides a resource for trait improvement.</title>
        <authorList>
            <person name="Varshney R.K."/>
            <person name="Song C."/>
            <person name="Saxena R.K."/>
            <person name="Azam S."/>
            <person name="Yu S."/>
            <person name="Sharpe A.G."/>
            <person name="Cannon S."/>
            <person name="Baek J."/>
            <person name="Rosen B.D."/>
            <person name="Tar'an B."/>
            <person name="Millan T."/>
            <person name="Zhang X."/>
            <person name="Ramsay L.D."/>
            <person name="Iwata A."/>
            <person name="Wang Y."/>
            <person name="Nelson W."/>
            <person name="Farmer A.D."/>
            <person name="Gaur P.M."/>
            <person name="Soderlund C."/>
            <person name="Penmetsa R.V."/>
            <person name="Xu C."/>
            <person name="Bharti A.K."/>
            <person name="He W."/>
            <person name="Winter P."/>
            <person name="Zhao S."/>
            <person name="Hane J.K."/>
            <person name="Carrasquilla-Garcia N."/>
            <person name="Condie J.A."/>
            <person name="Upadhyaya H.D."/>
            <person name="Luo M.C."/>
            <person name="Thudi M."/>
            <person name="Gowda C.L."/>
            <person name="Singh N.P."/>
            <person name="Lichtenzveig J."/>
            <person name="Gali K.K."/>
            <person name="Rubio J."/>
            <person name="Nadarajan N."/>
            <person name="Dolezel J."/>
            <person name="Bansal K.C."/>
            <person name="Xu X."/>
            <person name="Edwards D."/>
            <person name="Zhang G."/>
            <person name="Kahl G."/>
            <person name="Gil J."/>
            <person name="Singh K.B."/>
            <person name="Datta S.K."/>
            <person name="Jackson S.A."/>
            <person name="Wang J."/>
            <person name="Cook D.R."/>
        </authorList>
    </citation>
    <scope>NUCLEOTIDE SEQUENCE [LARGE SCALE GENOMIC DNA]</scope>
    <source>
        <strain evidence="3">cv. CDC Frontier</strain>
    </source>
</reference>
<evidence type="ECO:0000313" key="4">
    <source>
        <dbReference type="RefSeq" id="XP_004496551.1"/>
    </source>
</evidence>